<evidence type="ECO:0000256" key="3">
    <source>
        <dbReference type="ARBA" id="ARBA00023172"/>
    </source>
</evidence>
<dbReference type="InterPro" id="IPR044068">
    <property type="entry name" value="CB"/>
</dbReference>
<evidence type="ECO:0000259" key="6">
    <source>
        <dbReference type="PROSITE" id="PS51900"/>
    </source>
</evidence>
<feature type="domain" description="Core-binding (CB)" evidence="6">
    <location>
        <begin position="93"/>
        <end position="192"/>
    </location>
</feature>
<evidence type="ECO:0008006" key="9">
    <source>
        <dbReference type="Google" id="ProtNLM"/>
    </source>
</evidence>
<sequence>MRCFGWARSGHIGSVTVLTVAYIEIKQRKDGQVCYVVRWRANGSRTGKRESEIFDDRKAAERFRDLVKGHGEQWPPGWIRGQGFVADLCGPEEMFEPFAMKQIELLTGVQGDTRAKYRRLVEQNMSPWFKSYSVRDGEGGITREMVQRWVNDLAAGRPAPHDPKDRRPRTKYKPKTIANQHGLLHAILQAAVDAEPPLRSTNPCDFTRLPRLDGEQVEEEMVFLEREEFAWVHRCLAEDARDLAEALAETGARWGEVTALQPRDLCRRNGLPAIRIQRAWKRDEDGRPYLGAPKTKKSRRTIVITSRLERMLRRRAKGKAPDDLLFTGPEGGRWDAGTFRRLRWVPAIERAAQEFGLTKRPRIHDLRHSHASWLIAAKVPLPAIQARLGHESITTTVDRYGHLLDALDGEVLAAVEWAMDPAAPLPGFLLHSGLADAMKGMPQLPHQSPGAMPNGWTGAADVTWPGPVHGIGPVFVVTLAGREVPFADRDLAQQVVDQWNDDHAEEMDALRACGWPEDKVTLRGATGPEERERWTGGGPVWRRMPSRQLVHSATVAYRADGTLAHEPLPVTSRWTWEFEQETFTLSAAEHRTALRPDGTMETHIRGINKAAVREVFDRVCGGTAKACAQRSHSIVERTHS</sequence>
<dbReference type="InterPro" id="IPR011010">
    <property type="entry name" value="DNA_brk_join_enz"/>
</dbReference>
<dbReference type="Pfam" id="PF00589">
    <property type="entry name" value="Phage_integrase"/>
    <property type="match status" value="1"/>
</dbReference>
<dbReference type="GO" id="GO:0006310">
    <property type="term" value="P:DNA recombination"/>
    <property type="evidence" value="ECO:0007669"/>
    <property type="project" value="UniProtKB-KW"/>
</dbReference>
<keyword evidence="3" id="KW-0233">DNA recombination</keyword>
<accession>A0A918VNB0</accession>
<dbReference type="Gene3D" id="1.10.443.10">
    <property type="entry name" value="Intergrase catalytic core"/>
    <property type="match status" value="1"/>
</dbReference>
<dbReference type="PROSITE" id="PS51898">
    <property type="entry name" value="TYR_RECOMBINASE"/>
    <property type="match status" value="1"/>
</dbReference>
<evidence type="ECO:0000313" key="7">
    <source>
        <dbReference type="EMBL" id="GHA14823.1"/>
    </source>
</evidence>
<evidence type="ECO:0000256" key="1">
    <source>
        <dbReference type="ARBA" id="ARBA00008857"/>
    </source>
</evidence>
<dbReference type="PANTHER" id="PTHR30349">
    <property type="entry name" value="PHAGE INTEGRASE-RELATED"/>
    <property type="match status" value="1"/>
</dbReference>
<organism evidence="7 8">
    <name type="scientific">Streptomyces echinoruber</name>
    <dbReference type="NCBI Taxonomy" id="68898"/>
    <lineage>
        <taxon>Bacteria</taxon>
        <taxon>Bacillati</taxon>
        <taxon>Actinomycetota</taxon>
        <taxon>Actinomycetes</taxon>
        <taxon>Kitasatosporales</taxon>
        <taxon>Streptomycetaceae</taxon>
        <taxon>Streptomyces</taxon>
    </lineage>
</organism>
<name>A0A918VNB0_9ACTN</name>
<dbReference type="Gene3D" id="1.10.150.130">
    <property type="match status" value="1"/>
</dbReference>
<comment type="caution">
    <text evidence="7">The sequence shown here is derived from an EMBL/GenBank/DDBJ whole genome shotgun (WGS) entry which is preliminary data.</text>
</comment>
<feature type="domain" description="Tyr recombinase" evidence="5">
    <location>
        <begin position="207"/>
        <end position="413"/>
    </location>
</feature>
<dbReference type="AlphaFoldDB" id="A0A918VNB0"/>
<keyword evidence="2 4" id="KW-0238">DNA-binding</keyword>
<dbReference type="PROSITE" id="PS51900">
    <property type="entry name" value="CB"/>
    <property type="match status" value="1"/>
</dbReference>
<evidence type="ECO:0000313" key="8">
    <source>
        <dbReference type="Proteomes" id="UP000623010"/>
    </source>
</evidence>
<gene>
    <name evidence="7" type="ORF">GCM10010389_61940</name>
</gene>
<evidence type="ECO:0000256" key="2">
    <source>
        <dbReference type="ARBA" id="ARBA00023125"/>
    </source>
</evidence>
<dbReference type="EMBL" id="BMWH01000039">
    <property type="protein sequence ID" value="GHA14823.1"/>
    <property type="molecule type" value="Genomic_DNA"/>
</dbReference>
<dbReference type="CDD" id="cd01189">
    <property type="entry name" value="INT_ICEBs1_C_like"/>
    <property type="match status" value="1"/>
</dbReference>
<reference evidence="7" key="2">
    <citation type="submission" date="2020-09" db="EMBL/GenBank/DDBJ databases">
        <authorList>
            <person name="Sun Q."/>
            <person name="Ohkuma M."/>
        </authorList>
    </citation>
    <scope>NUCLEOTIDE SEQUENCE</scope>
    <source>
        <strain evidence="7">JCM 5016</strain>
    </source>
</reference>
<dbReference type="InterPro" id="IPR013762">
    <property type="entry name" value="Integrase-like_cat_sf"/>
</dbReference>
<keyword evidence="8" id="KW-1185">Reference proteome</keyword>
<comment type="similarity">
    <text evidence="1">Belongs to the 'phage' integrase family.</text>
</comment>
<dbReference type="GO" id="GO:0015074">
    <property type="term" value="P:DNA integration"/>
    <property type="evidence" value="ECO:0007669"/>
    <property type="project" value="InterPro"/>
</dbReference>
<dbReference type="GO" id="GO:0003677">
    <property type="term" value="F:DNA binding"/>
    <property type="evidence" value="ECO:0007669"/>
    <property type="project" value="UniProtKB-UniRule"/>
</dbReference>
<dbReference type="Proteomes" id="UP000623010">
    <property type="component" value="Unassembled WGS sequence"/>
</dbReference>
<dbReference type="PANTHER" id="PTHR30349:SF64">
    <property type="entry name" value="PROPHAGE INTEGRASE INTD-RELATED"/>
    <property type="match status" value="1"/>
</dbReference>
<reference evidence="7" key="1">
    <citation type="journal article" date="2014" name="Int. J. Syst. Evol. Microbiol.">
        <title>Complete genome sequence of Corynebacterium casei LMG S-19264T (=DSM 44701T), isolated from a smear-ripened cheese.</title>
        <authorList>
            <consortium name="US DOE Joint Genome Institute (JGI-PGF)"/>
            <person name="Walter F."/>
            <person name="Albersmeier A."/>
            <person name="Kalinowski J."/>
            <person name="Ruckert C."/>
        </authorList>
    </citation>
    <scope>NUCLEOTIDE SEQUENCE</scope>
    <source>
        <strain evidence="7">JCM 5016</strain>
    </source>
</reference>
<evidence type="ECO:0000259" key="5">
    <source>
        <dbReference type="PROSITE" id="PS51898"/>
    </source>
</evidence>
<dbReference type="InterPro" id="IPR010998">
    <property type="entry name" value="Integrase_recombinase_N"/>
</dbReference>
<protein>
    <recommendedName>
        <fullName evidence="9">Integrase</fullName>
    </recommendedName>
</protein>
<dbReference type="InterPro" id="IPR002104">
    <property type="entry name" value="Integrase_catalytic"/>
</dbReference>
<dbReference type="SUPFAM" id="SSF56349">
    <property type="entry name" value="DNA breaking-rejoining enzymes"/>
    <property type="match status" value="1"/>
</dbReference>
<evidence type="ECO:0000256" key="4">
    <source>
        <dbReference type="PROSITE-ProRule" id="PRU01248"/>
    </source>
</evidence>
<proteinExistence type="inferred from homology"/>
<dbReference type="InterPro" id="IPR050090">
    <property type="entry name" value="Tyrosine_recombinase_XerCD"/>
</dbReference>